<organism evidence="1 2">
    <name type="scientific">Lactiplantibacillus pentosus</name>
    <name type="common">Lactobacillus pentosus</name>
    <dbReference type="NCBI Taxonomy" id="1589"/>
    <lineage>
        <taxon>Bacteria</taxon>
        <taxon>Bacillati</taxon>
        <taxon>Bacillota</taxon>
        <taxon>Bacilli</taxon>
        <taxon>Lactobacillales</taxon>
        <taxon>Lactobacillaceae</taxon>
        <taxon>Lactiplantibacillus</taxon>
    </lineage>
</organism>
<evidence type="ECO:0000313" key="1">
    <source>
        <dbReference type="EMBL" id="PRO96245.1"/>
    </source>
</evidence>
<dbReference type="RefSeq" id="WP_105960639.1">
    <property type="nucleotide sequence ID" value="NZ_PVOB01000004.1"/>
</dbReference>
<sequence>MANLFLQFGGFFNHLIKQKFNDIRFVSANKTYEAVSWKHKLQSRLIRSKLADFLGIIQILKLTNSDFDIAGSFNRFVLGDKPYFIYLENPTALYHYKLERNKTFLGKRKFINSMRNNKLKSIICMSKACFYEEKSIVERVNNLVSVKVIYPLVPSNDYVNSDFISKRSYSKKLKLLFVTQGSRFVSKSGPETVQVMQKLKDINVELTILTERKDIPKETLKLIEGSSNINLL</sequence>
<comment type="caution">
    <text evidence="1">The sequence shown here is derived from an EMBL/GenBank/DDBJ whole genome shotgun (WGS) entry which is preliminary data.</text>
</comment>
<keyword evidence="2" id="KW-1185">Reference proteome</keyword>
<reference evidence="1 2" key="1">
    <citation type="submission" date="2018-03" db="EMBL/GenBank/DDBJ databases">
        <title>Draft Genome Sequences of six Lactobacillus pentosus Strains Isolated from Brines of Traditionally Fermented Spanish-Style Green Table Olives.</title>
        <authorList>
            <person name="Calero-Delgado B."/>
            <person name="Martin-Platero A.M."/>
            <person name="Perez-Pulido A.J."/>
            <person name="Benitez-Cabello A."/>
            <person name="Casimiro-Soriguer C.S."/>
            <person name="Martinez-Bueno M."/>
            <person name="Arroyo-Lopez F.N."/>
            <person name="Rodriguez-Gomez F."/>
            <person name="Bautista-Gallego J."/>
            <person name="Garrido-Fernandez A."/>
            <person name="Jimenez-Diaz R."/>
        </authorList>
    </citation>
    <scope>NUCLEOTIDE SEQUENCE [LARGE SCALE GENOMIC DNA]</scope>
    <source>
        <strain evidence="1 2">IG2</strain>
    </source>
</reference>
<evidence type="ECO:0008006" key="3">
    <source>
        <dbReference type="Google" id="ProtNLM"/>
    </source>
</evidence>
<proteinExistence type="predicted"/>
<protein>
    <recommendedName>
        <fullName evidence="3">Glycosyltransferase</fullName>
    </recommendedName>
</protein>
<gene>
    <name evidence="1" type="ORF">C6Y08_00310</name>
</gene>
<accession>A0ABX5D410</accession>
<dbReference type="Proteomes" id="UP000238378">
    <property type="component" value="Unassembled WGS sequence"/>
</dbReference>
<dbReference type="EMBL" id="PVOB01000004">
    <property type="protein sequence ID" value="PRO96245.1"/>
    <property type="molecule type" value="Genomic_DNA"/>
</dbReference>
<name>A0ABX5D410_LACPE</name>
<evidence type="ECO:0000313" key="2">
    <source>
        <dbReference type="Proteomes" id="UP000238378"/>
    </source>
</evidence>